<name>X1B5S3_9ZZZZ</name>
<dbReference type="EMBL" id="BART01005549">
    <property type="protein sequence ID" value="GAG67381.1"/>
    <property type="molecule type" value="Genomic_DNA"/>
</dbReference>
<comment type="caution">
    <text evidence="2">The sequence shown here is derived from an EMBL/GenBank/DDBJ whole genome shotgun (WGS) entry which is preliminary data.</text>
</comment>
<gene>
    <name evidence="2" type="ORF">S01H4_12802</name>
</gene>
<sequence>FSTPTVAVAVILFVLIAFPFYLPIAVVQYY</sequence>
<evidence type="ECO:0000256" key="1">
    <source>
        <dbReference type="SAM" id="Phobius"/>
    </source>
</evidence>
<keyword evidence="1" id="KW-0472">Membrane</keyword>
<dbReference type="AlphaFoldDB" id="X1B5S3"/>
<evidence type="ECO:0000313" key="2">
    <source>
        <dbReference type="EMBL" id="GAG67381.1"/>
    </source>
</evidence>
<keyword evidence="1" id="KW-1133">Transmembrane helix</keyword>
<feature type="transmembrane region" description="Helical" evidence="1">
    <location>
        <begin position="6"/>
        <end position="27"/>
    </location>
</feature>
<keyword evidence="1" id="KW-0812">Transmembrane</keyword>
<accession>X1B5S3</accession>
<feature type="non-terminal residue" evidence="2">
    <location>
        <position position="1"/>
    </location>
</feature>
<organism evidence="2">
    <name type="scientific">marine sediment metagenome</name>
    <dbReference type="NCBI Taxonomy" id="412755"/>
    <lineage>
        <taxon>unclassified sequences</taxon>
        <taxon>metagenomes</taxon>
        <taxon>ecological metagenomes</taxon>
    </lineage>
</organism>
<reference evidence="2" key="1">
    <citation type="journal article" date="2014" name="Front. Microbiol.">
        <title>High frequency of phylogenetically diverse reductive dehalogenase-homologous genes in deep subseafloor sedimentary metagenomes.</title>
        <authorList>
            <person name="Kawai M."/>
            <person name="Futagami T."/>
            <person name="Toyoda A."/>
            <person name="Takaki Y."/>
            <person name="Nishi S."/>
            <person name="Hori S."/>
            <person name="Arai W."/>
            <person name="Tsubouchi T."/>
            <person name="Morono Y."/>
            <person name="Uchiyama I."/>
            <person name="Ito T."/>
            <person name="Fujiyama A."/>
            <person name="Inagaki F."/>
            <person name="Takami H."/>
        </authorList>
    </citation>
    <scope>NUCLEOTIDE SEQUENCE</scope>
    <source>
        <strain evidence="2">Expedition CK06-06</strain>
    </source>
</reference>
<protein>
    <submittedName>
        <fullName evidence="2">Uncharacterized protein</fullName>
    </submittedName>
</protein>
<proteinExistence type="predicted"/>